<dbReference type="PROSITE" id="PS50850">
    <property type="entry name" value="MFS"/>
    <property type="match status" value="1"/>
</dbReference>
<dbReference type="GO" id="GO:0016020">
    <property type="term" value="C:membrane"/>
    <property type="evidence" value="ECO:0007669"/>
    <property type="project" value="UniProtKB-SubCell"/>
</dbReference>
<dbReference type="GeneID" id="28732050"/>
<gene>
    <name evidence="11" type="ORF">AB675_11334</name>
</gene>
<keyword evidence="6 9" id="KW-0472">Membrane</keyword>
<evidence type="ECO:0000256" key="6">
    <source>
        <dbReference type="ARBA" id="ARBA00023136"/>
    </source>
</evidence>
<feature type="transmembrane region" description="Helical" evidence="9">
    <location>
        <begin position="170"/>
        <end position="192"/>
    </location>
</feature>
<dbReference type="AlphaFoldDB" id="A0A0N1H4D6"/>
<evidence type="ECO:0000313" key="12">
    <source>
        <dbReference type="Proteomes" id="UP000038010"/>
    </source>
</evidence>
<feature type="transmembrane region" description="Helical" evidence="9">
    <location>
        <begin position="417"/>
        <end position="442"/>
    </location>
</feature>
<dbReference type="RefSeq" id="XP_018000140.1">
    <property type="nucleotide sequence ID" value="XM_018140170.1"/>
</dbReference>
<dbReference type="PROSITE" id="PS00217">
    <property type="entry name" value="SUGAR_TRANSPORT_2"/>
    <property type="match status" value="1"/>
</dbReference>
<evidence type="ECO:0000256" key="8">
    <source>
        <dbReference type="SAM" id="Coils"/>
    </source>
</evidence>
<feature type="coiled-coil region" evidence="8">
    <location>
        <begin position="262"/>
        <end position="289"/>
    </location>
</feature>
<name>A0A0N1H4D6_9EURO</name>
<keyword evidence="8" id="KW-0175">Coiled coil</keyword>
<keyword evidence="4 9" id="KW-0812">Transmembrane</keyword>
<keyword evidence="3 7" id="KW-0813">Transport</keyword>
<dbReference type="FunFam" id="1.20.1250.20:FF:000078">
    <property type="entry name" value="MFS maltose transporter, putative"/>
    <property type="match status" value="1"/>
</dbReference>
<organism evidence="11 12">
    <name type="scientific">Cyphellophora attinorum</name>
    <dbReference type="NCBI Taxonomy" id="1664694"/>
    <lineage>
        <taxon>Eukaryota</taxon>
        <taxon>Fungi</taxon>
        <taxon>Dikarya</taxon>
        <taxon>Ascomycota</taxon>
        <taxon>Pezizomycotina</taxon>
        <taxon>Eurotiomycetes</taxon>
        <taxon>Chaetothyriomycetidae</taxon>
        <taxon>Chaetothyriales</taxon>
        <taxon>Cyphellophoraceae</taxon>
        <taxon>Cyphellophora</taxon>
    </lineage>
</organism>
<feature type="transmembrane region" description="Helical" evidence="9">
    <location>
        <begin position="204"/>
        <end position="227"/>
    </location>
</feature>
<evidence type="ECO:0000256" key="5">
    <source>
        <dbReference type="ARBA" id="ARBA00022989"/>
    </source>
</evidence>
<evidence type="ECO:0000256" key="4">
    <source>
        <dbReference type="ARBA" id="ARBA00022692"/>
    </source>
</evidence>
<dbReference type="InterPro" id="IPR005828">
    <property type="entry name" value="MFS_sugar_transport-like"/>
</dbReference>
<comment type="caution">
    <text evidence="11">The sequence shown here is derived from an EMBL/GenBank/DDBJ whole genome shotgun (WGS) entry which is preliminary data.</text>
</comment>
<comment type="similarity">
    <text evidence="2 7">Belongs to the major facilitator superfamily. Sugar transporter (TC 2.A.1.1) family.</text>
</comment>
<feature type="transmembrane region" description="Helical" evidence="9">
    <location>
        <begin position="325"/>
        <end position="348"/>
    </location>
</feature>
<reference evidence="11 12" key="1">
    <citation type="submission" date="2015-06" db="EMBL/GenBank/DDBJ databases">
        <title>Draft genome of the ant-associated black yeast Phialophora attae CBS 131958.</title>
        <authorList>
            <person name="Moreno L.F."/>
            <person name="Stielow B.J."/>
            <person name="de Hoog S."/>
            <person name="Vicente V.A."/>
            <person name="Weiss V.A."/>
            <person name="de Vries M."/>
            <person name="Cruz L.M."/>
            <person name="Souza E.M."/>
        </authorList>
    </citation>
    <scope>NUCLEOTIDE SEQUENCE [LARGE SCALE GENOMIC DNA]</scope>
    <source>
        <strain evidence="11 12">CBS 131958</strain>
    </source>
</reference>
<evidence type="ECO:0000259" key="10">
    <source>
        <dbReference type="PROSITE" id="PS50850"/>
    </source>
</evidence>
<dbReference type="InterPro" id="IPR003663">
    <property type="entry name" value="Sugar/inositol_transpt"/>
</dbReference>
<dbReference type="InterPro" id="IPR020846">
    <property type="entry name" value="MFS_dom"/>
</dbReference>
<evidence type="ECO:0000256" key="9">
    <source>
        <dbReference type="SAM" id="Phobius"/>
    </source>
</evidence>
<evidence type="ECO:0000256" key="7">
    <source>
        <dbReference type="RuleBase" id="RU003346"/>
    </source>
</evidence>
<dbReference type="InterPro" id="IPR005829">
    <property type="entry name" value="Sugar_transporter_CS"/>
</dbReference>
<evidence type="ECO:0000256" key="1">
    <source>
        <dbReference type="ARBA" id="ARBA00004141"/>
    </source>
</evidence>
<dbReference type="PANTHER" id="PTHR48022">
    <property type="entry name" value="PLASTIDIC GLUCOSE TRANSPORTER 4"/>
    <property type="match status" value="1"/>
</dbReference>
<dbReference type="EMBL" id="LFJN01000013">
    <property type="protein sequence ID" value="KPI40177.1"/>
    <property type="molecule type" value="Genomic_DNA"/>
</dbReference>
<sequence length="620" mass="69354">MSEKAIHEVDHVSTEANGNFDRDWREEKWDNGRKLSTVAQDAVFTEKDMTIRQALKIYRKAVMWCLVISCCVIMEGFDTNLLGNFYAYPSFQLKYGDPVPVTEQTPYGRSIPAAWQTGLGQGSGIGSIFGTILNGWLITAFGPRKVLLCTLVVMTCFIFIVFFAPNKPVLVTGEILLGFEWGIFATTAPAYASEVLPLQLRVYFTSWTNMCFILGQFISAGVLRGLVSRTDEWGYKIPFAIQWIWPCFLLPAIYFAPESPYHLVRKNNLEEAERSIRRLQDENAQLDPKNTLAQIVYTNNLEEQLCVGTSYYDCFKGFDLRRTEIACVVFGGQLVCGLCFAYASTYFFQQVGLDADSAYSLGWGANGLALLACFANWFILMPRFGRRPVYVWGMAAMATELCLIGILNVWTHHKSVAWVQAILTLVWTVTFQLSAGQLGWALPAEIGSTRLRQKTVCLARNVSNISGTIGGTLENFMMNPNAWNLRGYTGFVWGGCAWAVFIWAYFRLPETKDRTFHELDILFAKGVPARQFATTNVDEFDEHEQNELAQRYSVAGQAPRRPSVVPSVTDALARHGKAEEALAQRRASIDAQNQGGSRRPSIAPAVTAYLETHRGPAGQV</sequence>
<dbReference type="InterPro" id="IPR050360">
    <property type="entry name" value="MFS_Sugar_Transporters"/>
</dbReference>
<proteinExistence type="inferred from homology"/>
<comment type="subcellular location">
    <subcellularLocation>
        <location evidence="1">Membrane</location>
        <topology evidence="1">Multi-pass membrane protein</topology>
    </subcellularLocation>
</comment>
<feature type="transmembrane region" description="Helical" evidence="9">
    <location>
        <begin position="57"/>
        <end position="77"/>
    </location>
</feature>
<feature type="transmembrane region" description="Helical" evidence="9">
    <location>
        <begin position="146"/>
        <end position="164"/>
    </location>
</feature>
<dbReference type="InterPro" id="IPR036259">
    <property type="entry name" value="MFS_trans_sf"/>
</dbReference>
<keyword evidence="5 9" id="KW-1133">Transmembrane helix</keyword>
<feature type="transmembrane region" description="Helical" evidence="9">
    <location>
        <begin position="119"/>
        <end position="139"/>
    </location>
</feature>
<dbReference type="PANTHER" id="PTHR48022:SF56">
    <property type="entry name" value="MAJOR FACILITATOR SUPERFAMILY (MFS) PROFILE DOMAIN-CONTAINING PROTEIN-RELATED"/>
    <property type="match status" value="1"/>
</dbReference>
<dbReference type="SUPFAM" id="SSF103473">
    <property type="entry name" value="MFS general substrate transporter"/>
    <property type="match status" value="1"/>
</dbReference>
<evidence type="ECO:0000313" key="11">
    <source>
        <dbReference type="EMBL" id="KPI40177.1"/>
    </source>
</evidence>
<evidence type="ECO:0000256" key="2">
    <source>
        <dbReference type="ARBA" id="ARBA00010992"/>
    </source>
</evidence>
<dbReference type="VEuPathDB" id="FungiDB:AB675_11334"/>
<protein>
    <submittedName>
        <fullName evidence="11">Maltose permease MAL31</fullName>
    </submittedName>
</protein>
<feature type="transmembrane region" description="Helical" evidence="9">
    <location>
        <begin position="487"/>
        <end position="506"/>
    </location>
</feature>
<feature type="transmembrane region" description="Helical" evidence="9">
    <location>
        <begin position="360"/>
        <end position="380"/>
    </location>
</feature>
<keyword evidence="12" id="KW-1185">Reference proteome</keyword>
<evidence type="ECO:0000256" key="3">
    <source>
        <dbReference type="ARBA" id="ARBA00022448"/>
    </source>
</evidence>
<dbReference type="OrthoDB" id="6612291at2759"/>
<feature type="transmembrane region" description="Helical" evidence="9">
    <location>
        <begin position="389"/>
        <end position="411"/>
    </location>
</feature>
<dbReference type="Pfam" id="PF00083">
    <property type="entry name" value="Sugar_tr"/>
    <property type="match status" value="1"/>
</dbReference>
<dbReference type="Gene3D" id="1.20.1250.20">
    <property type="entry name" value="MFS general substrate transporter like domains"/>
    <property type="match status" value="1"/>
</dbReference>
<feature type="domain" description="Major facilitator superfamily (MFS) profile" evidence="10">
    <location>
        <begin position="64"/>
        <end position="512"/>
    </location>
</feature>
<accession>A0A0N1H4D6</accession>
<dbReference type="GO" id="GO:0005351">
    <property type="term" value="F:carbohydrate:proton symporter activity"/>
    <property type="evidence" value="ECO:0007669"/>
    <property type="project" value="TreeGrafter"/>
</dbReference>
<dbReference type="NCBIfam" id="TIGR00879">
    <property type="entry name" value="SP"/>
    <property type="match status" value="1"/>
</dbReference>
<dbReference type="Proteomes" id="UP000038010">
    <property type="component" value="Unassembled WGS sequence"/>
</dbReference>
<feature type="transmembrane region" description="Helical" evidence="9">
    <location>
        <begin position="239"/>
        <end position="256"/>
    </location>
</feature>